<keyword evidence="2" id="KW-0677">Repeat</keyword>
<evidence type="ECO:0000256" key="2">
    <source>
        <dbReference type="ARBA" id="ARBA00022737"/>
    </source>
</evidence>
<feature type="domain" description="PIF1/LRR1 pleckstrin homology" evidence="4">
    <location>
        <begin position="1"/>
        <end position="116"/>
    </location>
</feature>
<reference evidence="5" key="1">
    <citation type="submission" date="2022-01" db="EMBL/GenBank/DDBJ databases">
        <authorList>
            <person name="King R."/>
        </authorList>
    </citation>
    <scope>NUCLEOTIDE SEQUENCE</scope>
</reference>
<sequence>MKIVCNTFVGHRLLPNTLAHKGRKHVKSTLALCKHPKSGEYSIILFTNKNQNGTKYSIKNNIKQLLTKFANDGKCTVQFKIPEHDLYINSDPIPLKAFIHLFKRVIENKVSDKELTTSSLSVTAVKPKDMPVVSLTISKRSDYPSKGFPKTLEQLYINKIDRCTIDKGIFNLTRLKILDLSYNLIEKIPCELNTLPNLGELYLSHNLIGKGKSWDWIGGNLTNTLHTLDLSYNEIEFIPREIIRLPQLRSLNFNYNLLQTVTPGIGKLPNLRVFSASNNGLYTLPGSMKGMCLLSLDVSQNNFHQYDNRPAPSAGVLQVCTLKEYAARKVLGARLPYPPGSLPITVISYLDGANFCVCGKAVFDIYVQSTHNLMLSAIAESVSTSSGEKMYVPVDTLFCSLRCYRNTFRNRNQRNPIVR</sequence>
<dbReference type="Pfam" id="PF13855">
    <property type="entry name" value="LRR_8"/>
    <property type="match status" value="2"/>
</dbReference>
<dbReference type="Pfam" id="PF25344">
    <property type="entry name" value="PH_LRR1"/>
    <property type="match status" value="1"/>
</dbReference>
<name>A0A9P0CE83_9CUCU</name>
<keyword evidence="3" id="KW-0539">Nucleus</keyword>
<keyword evidence="6" id="KW-1185">Reference proteome</keyword>
<dbReference type="SUPFAM" id="SSF52058">
    <property type="entry name" value="L domain-like"/>
    <property type="match status" value="1"/>
</dbReference>
<dbReference type="AlphaFoldDB" id="A0A9P0CE83"/>
<evidence type="ECO:0000313" key="6">
    <source>
        <dbReference type="Proteomes" id="UP001153636"/>
    </source>
</evidence>
<protein>
    <recommendedName>
        <fullName evidence="4">PIF1/LRR1 pleckstrin homology domain-containing protein</fullName>
    </recommendedName>
</protein>
<organism evidence="5 6">
    <name type="scientific">Psylliodes chrysocephalus</name>
    <dbReference type="NCBI Taxonomy" id="3402493"/>
    <lineage>
        <taxon>Eukaryota</taxon>
        <taxon>Metazoa</taxon>
        <taxon>Ecdysozoa</taxon>
        <taxon>Arthropoda</taxon>
        <taxon>Hexapoda</taxon>
        <taxon>Insecta</taxon>
        <taxon>Pterygota</taxon>
        <taxon>Neoptera</taxon>
        <taxon>Endopterygota</taxon>
        <taxon>Coleoptera</taxon>
        <taxon>Polyphaga</taxon>
        <taxon>Cucujiformia</taxon>
        <taxon>Chrysomeloidea</taxon>
        <taxon>Chrysomelidae</taxon>
        <taxon>Galerucinae</taxon>
        <taxon>Alticini</taxon>
        <taxon>Psylliodes</taxon>
    </lineage>
</organism>
<dbReference type="OrthoDB" id="17912at2759"/>
<accession>A0A9P0CE83</accession>
<dbReference type="GO" id="GO:0005737">
    <property type="term" value="C:cytoplasm"/>
    <property type="evidence" value="ECO:0007669"/>
    <property type="project" value="TreeGrafter"/>
</dbReference>
<evidence type="ECO:0000256" key="3">
    <source>
        <dbReference type="ARBA" id="ARBA00023242"/>
    </source>
</evidence>
<dbReference type="SMART" id="SM00369">
    <property type="entry name" value="LRR_TYP"/>
    <property type="match status" value="4"/>
</dbReference>
<dbReference type="EMBL" id="OV651822">
    <property type="protein sequence ID" value="CAH1100469.1"/>
    <property type="molecule type" value="Genomic_DNA"/>
</dbReference>
<gene>
    <name evidence="5" type="ORF">PSYICH_LOCUS2209</name>
</gene>
<dbReference type="InterPro" id="IPR001611">
    <property type="entry name" value="Leu-rich_rpt"/>
</dbReference>
<dbReference type="PANTHER" id="PTHR48051">
    <property type="match status" value="1"/>
</dbReference>
<evidence type="ECO:0000313" key="5">
    <source>
        <dbReference type="EMBL" id="CAH1100469.1"/>
    </source>
</evidence>
<dbReference type="InterPro" id="IPR003591">
    <property type="entry name" value="Leu-rich_rpt_typical-subtyp"/>
</dbReference>
<evidence type="ECO:0000259" key="4">
    <source>
        <dbReference type="Pfam" id="PF25344"/>
    </source>
</evidence>
<dbReference type="InterPro" id="IPR050216">
    <property type="entry name" value="LRR_domain-containing"/>
</dbReference>
<proteinExistence type="predicted"/>
<keyword evidence="1" id="KW-0433">Leucine-rich repeat</keyword>
<dbReference type="PANTHER" id="PTHR48051:SF1">
    <property type="entry name" value="RAS SUPPRESSOR PROTEIN 1"/>
    <property type="match status" value="1"/>
</dbReference>
<dbReference type="InterPro" id="IPR057437">
    <property type="entry name" value="PIF1/LRR1_PH"/>
</dbReference>
<dbReference type="PROSITE" id="PS51450">
    <property type="entry name" value="LRR"/>
    <property type="match status" value="2"/>
</dbReference>
<dbReference type="InterPro" id="IPR032675">
    <property type="entry name" value="LRR_dom_sf"/>
</dbReference>
<evidence type="ECO:0000256" key="1">
    <source>
        <dbReference type="ARBA" id="ARBA00022614"/>
    </source>
</evidence>
<dbReference type="Gene3D" id="3.80.10.10">
    <property type="entry name" value="Ribonuclease Inhibitor"/>
    <property type="match status" value="2"/>
</dbReference>
<dbReference type="Proteomes" id="UP001153636">
    <property type="component" value="Chromosome 10"/>
</dbReference>